<organism evidence="1 2">
    <name type="scientific">Penicillium cosmopolitanum</name>
    <dbReference type="NCBI Taxonomy" id="1131564"/>
    <lineage>
        <taxon>Eukaryota</taxon>
        <taxon>Fungi</taxon>
        <taxon>Dikarya</taxon>
        <taxon>Ascomycota</taxon>
        <taxon>Pezizomycotina</taxon>
        <taxon>Eurotiomycetes</taxon>
        <taxon>Eurotiomycetidae</taxon>
        <taxon>Eurotiales</taxon>
        <taxon>Aspergillaceae</taxon>
        <taxon>Penicillium</taxon>
    </lineage>
</organism>
<evidence type="ECO:0000313" key="1">
    <source>
        <dbReference type="EMBL" id="KAJ5403699.1"/>
    </source>
</evidence>
<reference evidence="1" key="1">
    <citation type="submission" date="2022-12" db="EMBL/GenBank/DDBJ databases">
        <authorList>
            <person name="Petersen C."/>
        </authorList>
    </citation>
    <scope>NUCLEOTIDE SEQUENCE</scope>
    <source>
        <strain evidence="1">IBT 29677</strain>
    </source>
</reference>
<dbReference type="EMBL" id="JAPZBU010000005">
    <property type="protein sequence ID" value="KAJ5403699.1"/>
    <property type="molecule type" value="Genomic_DNA"/>
</dbReference>
<dbReference type="RefSeq" id="XP_056490941.1">
    <property type="nucleotide sequence ID" value="XM_056628207.1"/>
</dbReference>
<protein>
    <submittedName>
        <fullName evidence="1">Uncharacterized protein</fullName>
    </submittedName>
</protein>
<sequence>MAVSAELSGVAEVVDPADLEEVLVVSSVIEGGSFEERDLLVLKVVGSMSDPLDKDVSSDV</sequence>
<name>A0A9W9W575_9EURO</name>
<keyword evidence="2" id="KW-1185">Reference proteome</keyword>
<dbReference type="AlphaFoldDB" id="A0A9W9W575"/>
<proteinExistence type="predicted"/>
<comment type="caution">
    <text evidence="1">The sequence shown here is derived from an EMBL/GenBank/DDBJ whole genome shotgun (WGS) entry which is preliminary data.</text>
</comment>
<dbReference type="Proteomes" id="UP001147747">
    <property type="component" value="Unassembled WGS sequence"/>
</dbReference>
<dbReference type="GeneID" id="81367187"/>
<evidence type="ECO:0000313" key="2">
    <source>
        <dbReference type="Proteomes" id="UP001147747"/>
    </source>
</evidence>
<gene>
    <name evidence="1" type="ORF">N7509_003570</name>
</gene>
<accession>A0A9W9W575</accession>
<reference evidence="1" key="2">
    <citation type="journal article" date="2023" name="IMA Fungus">
        <title>Comparative genomic study of the Penicillium genus elucidates a diverse pangenome and 15 lateral gene transfer events.</title>
        <authorList>
            <person name="Petersen C."/>
            <person name="Sorensen T."/>
            <person name="Nielsen M.R."/>
            <person name="Sondergaard T.E."/>
            <person name="Sorensen J.L."/>
            <person name="Fitzpatrick D.A."/>
            <person name="Frisvad J.C."/>
            <person name="Nielsen K.L."/>
        </authorList>
    </citation>
    <scope>NUCLEOTIDE SEQUENCE</scope>
    <source>
        <strain evidence="1">IBT 29677</strain>
    </source>
</reference>